<evidence type="ECO:0000313" key="2">
    <source>
        <dbReference type="EMBL" id="RXH78592.1"/>
    </source>
</evidence>
<name>A0A498I8Q0_MALDO</name>
<organism evidence="2 3">
    <name type="scientific">Malus domestica</name>
    <name type="common">Apple</name>
    <name type="synonym">Pyrus malus</name>
    <dbReference type="NCBI Taxonomy" id="3750"/>
    <lineage>
        <taxon>Eukaryota</taxon>
        <taxon>Viridiplantae</taxon>
        <taxon>Streptophyta</taxon>
        <taxon>Embryophyta</taxon>
        <taxon>Tracheophyta</taxon>
        <taxon>Spermatophyta</taxon>
        <taxon>Magnoliopsida</taxon>
        <taxon>eudicotyledons</taxon>
        <taxon>Gunneridae</taxon>
        <taxon>Pentapetalae</taxon>
        <taxon>rosids</taxon>
        <taxon>fabids</taxon>
        <taxon>Rosales</taxon>
        <taxon>Rosaceae</taxon>
        <taxon>Amygdaloideae</taxon>
        <taxon>Maleae</taxon>
        <taxon>Malus</taxon>
    </lineage>
</organism>
<gene>
    <name evidence="2" type="ORF">DVH24_002110</name>
</gene>
<sequence>MESEKEFPELNQSLYPNIEPERMERSTTHPVKTGGRDRRSGILLLRIQLRMLFLSTFYVGFLLTFIIFLAAIRFMNKVGYFLLVLKNRLRMMQPETIWVQTQLQTKKLFRRSCFFFWMLLAGGNQTICSKCLPIRFDCTKIMLLPYPLFYSVIHQYAYRCMLL</sequence>
<dbReference type="EMBL" id="RDQH01000339">
    <property type="protein sequence ID" value="RXH78592.1"/>
    <property type="molecule type" value="Genomic_DNA"/>
</dbReference>
<evidence type="ECO:0000256" key="1">
    <source>
        <dbReference type="SAM" id="Phobius"/>
    </source>
</evidence>
<keyword evidence="1" id="KW-1133">Transmembrane helix</keyword>
<keyword evidence="3" id="KW-1185">Reference proteome</keyword>
<dbReference type="Proteomes" id="UP000290289">
    <property type="component" value="Chromosome 13"/>
</dbReference>
<feature type="transmembrane region" description="Helical" evidence="1">
    <location>
        <begin position="51"/>
        <end position="72"/>
    </location>
</feature>
<reference evidence="2 3" key="1">
    <citation type="submission" date="2018-10" db="EMBL/GenBank/DDBJ databases">
        <title>A high-quality apple genome assembly.</title>
        <authorList>
            <person name="Hu J."/>
        </authorList>
    </citation>
    <scope>NUCLEOTIDE SEQUENCE [LARGE SCALE GENOMIC DNA]</scope>
    <source>
        <strain evidence="3">cv. HFTH1</strain>
        <tissue evidence="2">Young leaf</tissue>
    </source>
</reference>
<proteinExistence type="predicted"/>
<accession>A0A498I8Q0</accession>
<protein>
    <submittedName>
        <fullName evidence="2">Uncharacterized protein</fullName>
    </submittedName>
</protein>
<keyword evidence="1" id="KW-0812">Transmembrane</keyword>
<comment type="caution">
    <text evidence="2">The sequence shown here is derived from an EMBL/GenBank/DDBJ whole genome shotgun (WGS) entry which is preliminary data.</text>
</comment>
<evidence type="ECO:0000313" key="3">
    <source>
        <dbReference type="Proteomes" id="UP000290289"/>
    </source>
</evidence>
<keyword evidence="1" id="KW-0472">Membrane</keyword>
<dbReference type="AlphaFoldDB" id="A0A498I8Q0"/>